<dbReference type="EMBL" id="GGEC01070980">
    <property type="protein sequence ID" value="MBX51464.1"/>
    <property type="molecule type" value="Transcribed_RNA"/>
</dbReference>
<dbReference type="AlphaFoldDB" id="A0A2P2P9M7"/>
<organism evidence="1">
    <name type="scientific">Rhizophora mucronata</name>
    <name type="common">Asiatic mangrove</name>
    <dbReference type="NCBI Taxonomy" id="61149"/>
    <lineage>
        <taxon>Eukaryota</taxon>
        <taxon>Viridiplantae</taxon>
        <taxon>Streptophyta</taxon>
        <taxon>Embryophyta</taxon>
        <taxon>Tracheophyta</taxon>
        <taxon>Spermatophyta</taxon>
        <taxon>Magnoliopsida</taxon>
        <taxon>eudicotyledons</taxon>
        <taxon>Gunneridae</taxon>
        <taxon>Pentapetalae</taxon>
        <taxon>rosids</taxon>
        <taxon>fabids</taxon>
        <taxon>Malpighiales</taxon>
        <taxon>Rhizophoraceae</taxon>
        <taxon>Rhizophora</taxon>
    </lineage>
</organism>
<name>A0A2P2P9M7_RHIMU</name>
<sequence length="59" mass="6800">MLIHYCVTQFWKHNIQVQGIINKFSASSISAIAGFMVDIKIKVETTQHCLLPHYPKEQL</sequence>
<reference evidence="1" key="1">
    <citation type="submission" date="2018-02" db="EMBL/GenBank/DDBJ databases">
        <title>Rhizophora mucronata_Transcriptome.</title>
        <authorList>
            <person name="Meera S.P."/>
            <person name="Sreeshan A."/>
            <person name="Augustine A."/>
        </authorList>
    </citation>
    <scope>NUCLEOTIDE SEQUENCE</scope>
    <source>
        <tissue evidence="1">Leaf</tissue>
    </source>
</reference>
<evidence type="ECO:0000313" key="1">
    <source>
        <dbReference type="EMBL" id="MBX51464.1"/>
    </source>
</evidence>
<proteinExistence type="predicted"/>
<accession>A0A2P2P9M7</accession>
<protein>
    <submittedName>
        <fullName evidence="1">Uncharacterized protein</fullName>
    </submittedName>
</protein>